<evidence type="ECO:0000313" key="3">
    <source>
        <dbReference type="Proteomes" id="UP000231878"/>
    </source>
</evidence>
<dbReference type="GeneID" id="93064786"/>
<dbReference type="Proteomes" id="UP000231878">
    <property type="component" value="Unassembled WGS sequence"/>
</dbReference>
<name>A0AAX0U5K3_BURPE</name>
<evidence type="ECO:0000313" key="2">
    <source>
        <dbReference type="EMBL" id="PJO63475.1"/>
    </source>
</evidence>
<evidence type="ECO:0000256" key="1">
    <source>
        <dbReference type="SAM" id="MobiDB-lite"/>
    </source>
</evidence>
<proteinExistence type="predicted"/>
<reference evidence="2 3" key="1">
    <citation type="submission" date="2017-11" db="EMBL/GenBank/DDBJ databases">
        <title>Molecular characterization of Burkholderia pseudomallei and closely related isolates from Vietnam.</title>
        <authorList>
            <person name="Ustinov D.V."/>
            <person name="Antonov A.S."/>
            <person name="Avdusheva E.F."/>
            <person name="Shpak I.M."/>
            <person name="Zakharova I.B."/>
            <person name="Thi L.A."/>
            <person name="Teteryatnikova N."/>
            <person name="Lopasteyskaya Y.A."/>
            <person name="Kuzyutina J.A."/>
            <person name="Ngo T.N."/>
            <person name="Victorov D.V."/>
        </authorList>
    </citation>
    <scope>NUCLEOTIDE SEQUENCE [LARGE SCALE GENOMIC DNA]</scope>
    <source>
        <strain evidence="2 3">V1512</strain>
    </source>
</reference>
<dbReference type="AlphaFoldDB" id="A0AAX0U5K3"/>
<dbReference type="EMBL" id="PHRB01000032">
    <property type="protein sequence ID" value="PJO63475.1"/>
    <property type="molecule type" value="Genomic_DNA"/>
</dbReference>
<organism evidence="2 3">
    <name type="scientific">Burkholderia pseudomallei</name>
    <name type="common">Pseudomonas pseudomallei</name>
    <dbReference type="NCBI Taxonomy" id="28450"/>
    <lineage>
        <taxon>Bacteria</taxon>
        <taxon>Pseudomonadati</taxon>
        <taxon>Pseudomonadota</taxon>
        <taxon>Betaproteobacteria</taxon>
        <taxon>Burkholderiales</taxon>
        <taxon>Burkholderiaceae</taxon>
        <taxon>Burkholderia</taxon>
        <taxon>pseudomallei group</taxon>
    </lineage>
</organism>
<gene>
    <name evidence="2" type="ORF">CWD88_26205</name>
</gene>
<sequence>MTGGGGAAMRRPPSVRPGARRPILARAIRACAYARVLRVAPKRAPVTFYLLYTARSLLKIG</sequence>
<dbReference type="RefSeq" id="WP_004530196.1">
    <property type="nucleotide sequence ID" value="NZ_AP028072.1"/>
</dbReference>
<protein>
    <submittedName>
        <fullName evidence="2">TetR family transcriptional regulator</fullName>
    </submittedName>
</protein>
<feature type="region of interest" description="Disordered" evidence="1">
    <location>
        <begin position="1"/>
        <end position="20"/>
    </location>
</feature>
<comment type="caution">
    <text evidence="2">The sequence shown here is derived from an EMBL/GenBank/DDBJ whole genome shotgun (WGS) entry which is preliminary data.</text>
</comment>
<accession>A0AAX0U5K3</accession>